<dbReference type="HOGENOM" id="CLU_047686_0_0_11"/>
<feature type="transmembrane region" description="Helical" evidence="2">
    <location>
        <begin position="174"/>
        <end position="194"/>
    </location>
</feature>
<keyword evidence="2" id="KW-1133">Transmembrane helix</keyword>
<feature type="transmembrane region" description="Helical" evidence="2">
    <location>
        <begin position="38"/>
        <end position="61"/>
    </location>
</feature>
<evidence type="ECO:0000313" key="3">
    <source>
        <dbReference type="EMBL" id="ADU49882.1"/>
    </source>
</evidence>
<proteinExistence type="predicted"/>
<dbReference type="STRING" id="710696.Intca_3402"/>
<gene>
    <name evidence="3" type="ordered locus">Intca_3402</name>
</gene>
<feature type="transmembrane region" description="Helical" evidence="2">
    <location>
        <begin position="261"/>
        <end position="283"/>
    </location>
</feature>
<dbReference type="EMBL" id="CP002343">
    <property type="protein sequence ID" value="ADU49882.1"/>
    <property type="molecule type" value="Genomic_DNA"/>
</dbReference>
<feature type="compositionally biased region" description="Low complexity" evidence="1">
    <location>
        <begin position="393"/>
        <end position="412"/>
    </location>
</feature>
<feature type="transmembrane region" description="Helical" evidence="2">
    <location>
        <begin position="231"/>
        <end position="249"/>
    </location>
</feature>
<sequence>MAVALWRITPAPGLVLTTGLSTVGSVQKHRPGVSLTRAVFLLPAGLAMLAGADAALLLVGVGAPVTAARLGDLHGMLMVAGFLGTLIAMERAVALRHPLAFVAPGLLGLGAIALLTPAPLALGQLLLVDGCIALVAVYGALWRRNHDDVVLVELLGAVHLTLAAALWLRLDVPWLMPWLVGFIVLTICAERVELARLAMPASGGRTLVVHAAALTGTLILTLVAPDVGARATGLVLASIVIWLVRHDVARRTVRTSGLPRFSAAALLGGYAWLLLAAVTWVVAGAQTEGFAYDAVVHAVMLGFGMSMVMAHAPIILPAVLKRPLPYRSIMWLPLALMHVGLMTRIVAGDFGGLRTVWQVGSVTNVVALLLFFVVAAGSSIAGPVRRPSRRPRTTSSTTSSTAPSETVTTAPTGIRSPS</sequence>
<feature type="transmembrane region" description="Helical" evidence="2">
    <location>
        <begin position="328"/>
        <end position="347"/>
    </location>
</feature>
<evidence type="ECO:0000256" key="1">
    <source>
        <dbReference type="SAM" id="MobiDB-lite"/>
    </source>
</evidence>
<feature type="transmembrane region" description="Helical" evidence="2">
    <location>
        <begin position="295"/>
        <end position="316"/>
    </location>
</feature>
<evidence type="ECO:0000313" key="4">
    <source>
        <dbReference type="Proteomes" id="UP000008914"/>
    </source>
</evidence>
<feature type="region of interest" description="Disordered" evidence="1">
    <location>
        <begin position="383"/>
        <end position="418"/>
    </location>
</feature>
<organism evidence="3 4">
    <name type="scientific">Intrasporangium calvum (strain ATCC 23552 / DSM 43043 / JCM 3097 / NBRC 12989 / NCIMB 10167 / NRRL B-3866 / 7 KIP)</name>
    <dbReference type="NCBI Taxonomy" id="710696"/>
    <lineage>
        <taxon>Bacteria</taxon>
        <taxon>Bacillati</taxon>
        <taxon>Actinomycetota</taxon>
        <taxon>Actinomycetes</taxon>
        <taxon>Micrococcales</taxon>
        <taxon>Intrasporangiaceae</taxon>
        <taxon>Intrasporangium</taxon>
    </lineage>
</organism>
<dbReference type="Proteomes" id="UP000008914">
    <property type="component" value="Chromosome"/>
</dbReference>
<keyword evidence="4" id="KW-1185">Reference proteome</keyword>
<accession>E6SF68</accession>
<dbReference type="KEGG" id="ica:Intca_3402"/>
<feature type="transmembrane region" description="Helical" evidence="2">
    <location>
        <begin position="149"/>
        <end position="168"/>
    </location>
</feature>
<feature type="transmembrane region" description="Helical" evidence="2">
    <location>
        <begin position="359"/>
        <end position="382"/>
    </location>
</feature>
<evidence type="ECO:0008006" key="5">
    <source>
        <dbReference type="Google" id="ProtNLM"/>
    </source>
</evidence>
<dbReference type="eggNOG" id="COG4243">
    <property type="taxonomic scope" value="Bacteria"/>
</dbReference>
<feature type="transmembrane region" description="Helical" evidence="2">
    <location>
        <begin position="122"/>
        <end position="142"/>
    </location>
</feature>
<name>E6SF68_INTC7</name>
<keyword evidence="2" id="KW-0472">Membrane</keyword>
<feature type="transmembrane region" description="Helical" evidence="2">
    <location>
        <begin position="73"/>
        <end position="92"/>
    </location>
</feature>
<feature type="transmembrane region" description="Helical" evidence="2">
    <location>
        <begin position="206"/>
        <end position="225"/>
    </location>
</feature>
<feature type="transmembrane region" description="Helical" evidence="2">
    <location>
        <begin position="99"/>
        <end position="116"/>
    </location>
</feature>
<reference evidence="3 4" key="1">
    <citation type="journal article" date="2010" name="Stand. Genomic Sci.">
        <title>Complete genome sequence of Intrasporangium calvum type strain (7 KIP).</title>
        <authorList>
            <person name="Del Rio T.G."/>
            <person name="Chertkov O."/>
            <person name="Yasawong M."/>
            <person name="Lucas S."/>
            <person name="Deshpande S."/>
            <person name="Cheng J.F."/>
            <person name="Detter C."/>
            <person name="Tapia R."/>
            <person name="Han C."/>
            <person name="Goodwin L."/>
            <person name="Pitluck S."/>
            <person name="Liolios K."/>
            <person name="Ivanova N."/>
            <person name="Mavromatis K."/>
            <person name="Pati A."/>
            <person name="Chen A."/>
            <person name="Palaniappan K."/>
            <person name="Land M."/>
            <person name="Hauser L."/>
            <person name="Chang Y.J."/>
            <person name="Jeffries C.D."/>
            <person name="Rohde M."/>
            <person name="Pukall R."/>
            <person name="Sikorski J."/>
            <person name="Goker M."/>
            <person name="Woyke T."/>
            <person name="Bristow J."/>
            <person name="Eisen J.A."/>
            <person name="Markowitz V."/>
            <person name="Hugenholtz P."/>
            <person name="Kyrpides N.C."/>
            <person name="Klenk H.P."/>
            <person name="Lapidus A."/>
        </authorList>
    </citation>
    <scope>NUCLEOTIDE SEQUENCE [LARGE SCALE GENOMIC DNA]</scope>
    <source>
        <strain evidence="4">ATCC 23552 / DSM 43043 / JCM 3097 / NBRC 12989 / 7 KIP</strain>
    </source>
</reference>
<protein>
    <recommendedName>
        <fullName evidence="5">NnrS family protein</fullName>
    </recommendedName>
</protein>
<keyword evidence="2" id="KW-0812">Transmembrane</keyword>
<dbReference type="AlphaFoldDB" id="E6SF68"/>
<evidence type="ECO:0000256" key="2">
    <source>
        <dbReference type="SAM" id="Phobius"/>
    </source>
</evidence>